<accession>A0ABX0K3B5</accession>
<dbReference type="Gene3D" id="1.10.10.10">
    <property type="entry name" value="Winged helix-like DNA-binding domain superfamily/Winged helix DNA-binding domain"/>
    <property type="match status" value="1"/>
</dbReference>
<proteinExistence type="inferred from homology"/>
<dbReference type="InterPro" id="IPR058163">
    <property type="entry name" value="LysR-type_TF_proteobact-type"/>
</dbReference>
<dbReference type="InterPro" id="IPR036390">
    <property type="entry name" value="WH_DNA-bd_sf"/>
</dbReference>
<dbReference type="Pfam" id="PF03466">
    <property type="entry name" value="LysR_substrate"/>
    <property type="match status" value="1"/>
</dbReference>
<evidence type="ECO:0000256" key="1">
    <source>
        <dbReference type="ARBA" id="ARBA00009437"/>
    </source>
</evidence>
<comment type="similarity">
    <text evidence="1">Belongs to the LysR transcriptional regulatory family.</text>
</comment>
<dbReference type="InterPro" id="IPR000847">
    <property type="entry name" value="LysR_HTH_N"/>
</dbReference>
<dbReference type="PRINTS" id="PR00039">
    <property type="entry name" value="HTHLYSR"/>
</dbReference>
<dbReference type="Proteomes" id="UP000631653">
    <property type="component" value="Unassembled WGS sequence"/>
</dbReference>
<dbReference type="Pfam" id="PF00126">
    <property type="entry name" value="HTH_1"/>
    <property type="match status" value="1"/>
</dbReference>
<dbReference type="CDD" id="cd08422">
    <property type="entry name" value="PBP2_CrgA_like"/>
    <property type="match status" value="1"/>
</dbReference>
<dbReference type="Gene3D" id="3.40.190.290">
    <property type="match status" value="1"/>
</dbReference>
<dbReference type="SUPFAM" id="SSF46785">
    <property type="entry name" value="Winged helix' DNA-binding domain"/>
    <property type="match status" value="1"/>
</dbReference>
<evidence type="ECO:0000313" key="6">
    <source>
        <dbReference type="EMBL" id="NHN87939.1"/>
    </source>
</evidence>
<dbReference type="InterPro" id="IPR036388">
    <property type="entry name" value="WH-like_DNA-bd_sf"/>
</dbReference>
<evidence type="ECO:0000256" key="2">
    <source>
        <dbReference type="ARBA" id="ARBA00023015"/>
    </source>
</evidence>
<name>A0ABX0K3B5_9PROT</name>
<dbReference type="InterPro" id="IPR005119">
    <property type="entry name" value="LysR_subst-bd"/>
</dbReference>
<keyword evidence="4" id="KW-0804">Transcription</keyword>
<protein>
    <submittedName>
        <fullName evidence="6">LysR family transcriptional regulator</fullName>
    </submittedName>
</protein>
<dbReference type="EMBL" id="WOSY01000003">
    <property type="protein sequence ID" value="NHN87939.1"/>
    <property type="molecule type" value="Genomic_DNA"/>
</dbReference>
<dbReference type="SUPFAM" id="SSF53850">
    <property type="entry name" value="Periplasmic binding protein-like II"/>
    <property type="match status" value="1"/>
</dbReference>
<dbReference type="PANTHER" id="PTHR30537:SF5">
    <property type="entry name" value="HTH-TYPE TRANSCRIPTIONAL ACTIVATOR TTDR-RELATED"/>
    <property type="match status" value="1"/>
</dbReference>
<sequence>MRLPDFEAWAIFAKVAEHGSFARAAEAIQLSTPTVSKAITRLEMQLGISLFSRTSRQLSLTETGREALTHARRMLADAEAAETEVRDSTSIPSGVVRIAAPMTFGTHHLSPMLPRLLRLYPGLELDINFSDSLVDLVAEGFDLGIRIASLADSTLRVRKLCSVRLLAVATPEWLERAGPISHPDDLAPHKGFVYTNANQPGCVKLSNSAGQTVLFSQNPLIRANNAEAFLPTLEASLGYGIFPEFMIWRGLESGSLVPLLPDWQLPSIGIYLVTPPGAGRPLRVTAALDYLVEAFSTAPWTQSNAGKND</sequence>
<keyword evidence="3" id="KW-0238">DNA-binding</keyword>
<dbReference type="PANTHER" id="PTHR30537">
    <property type="entry name" value="HTH-TYPE TRANSCRIPTIONAL REGULATOR"/>
    <property type="match status" value="1"/>
</dbReference>
<keyword evidence="2" id="KW-0805">Transcription regulation</keyword>
<feature type="domain" description="HTH lysR-type" evidence="5">
    <location>
        <begin position="4"/>
        <end position="61"/>
    </location>
</feature>
<evidence type="ECO:0000256" key="4">
    <source>
        <dbReference type="ARBA" id="ARBA00023163"/>
    </source>
</evidence>
<evidence type="ECO:0000256" key="3">
    <source>
        <dbReference type="ARBA" id="ARBA00023125"/>
    </source>
</evidence>
<dbReference type="RefSeq" id="WP_173569215.1">
    <property type="nucleotide sequence ID" value="NZ_WOSY01000003.1"/>
</dbReference>
<organism evidence="6 7">
    <name type="scientific">Acetobacter conturbans</name>
    <dbReference type="NCBI Taxonomy" id="1737472"/>
    <lineage>
        <taxon>Bacteria</taxon>
        <taxon>Pseudomonadati</taxon>
        <taxon>Pseudomonadota</taxon>
        <taxon>Alphaproteobacteria</taxon>
        <taxon>Acetobacterales</taxon>
        <taxon>Acetobacteraceae</taxon>
        <taxon>Acetobacter</taxon>
    </lineage>
</organism>
<reference evidence="6 7" key="1">
    <citation type="journal article" date="2020" name="Int. J. Syst. Evol. Microbiol.">
        <title>Novel acetic acid bacteria from cider fermentations: Acetobacter conturbans sp. nov. and Acetobacter fallax sp. nov.</title>
        <authorList>
            <person name="Sombolestani A.S."/>
            <person name="Cleenwerck I."/>
            <person name="Cnockaert M."/>
            <person name="Borremans W."/>
            <person name="Wieme A.D."/>
            <person name="De Vuyst L."/>
            <person name="Vandamme P."/>
        </authorList>
    </citation>
    <scope>NUCLEOTIDE SEQUENCE [LARGE SCALE GENOMIC DNA]</scope>
    <source>
        <strain evidence="6 7">LMG 1627</strain>
    </source>
</reference>
<keyword evidence="7" id="KW-1185">Reference proteome</keyword>
<dbReference type="PROSITE" id="PS50931">
    <property type="entry name" value="HTH_LYSR"/>
    <property type="match status" value="1"/>
</dbReference>
<evidence type="ECO:0000313" key="7">
    <source>
        <dbReference type="Proteomes" id="UP000631653"/>
    </source>
</evidence>
<comment type="caution">
    <text evidence="6">The sequence shown here is derived from an EMBL/GenBank/DDBJ whole genome shotgun (WGS) entry which is preliminary data.</text>
</comment>
<evidence type="ECO:0000259" key="5">
    <source>
        <dbReference type="PROSITE" id="PS50931"/>
    </source>
</evidence>
<gene>
    <name evidence="6" type="ORF">GOB81_04750</name>
</gene>